<proteinExistence type="predicted"/>
<keyword evidence="2" id="KW-0167">Capsid protein</keyword>
<organism evidence="2 3">
    <name type="scientific">Paenibacillus alvei</name>
    <name type="common">Bacillus alvei</name>
    <dbReference type="NCBI Taxonomy" id="44250"/>
    <lineage>
        <taxon>Bacteria</taxon>
        <taxon>Bacillati</taxon>
        <taxon>Bacillota</taxon>
        <taxon>Bacilli</taxon>
        <taxon>Bacillales</taxon>
        <taxon>Paenibacillaceae</taxon>
        <taxon>Paenibacillus</taxon>
    </lineage>
</organism>
<reference evidence="3" key="1">
    <citation type="submission" date="2018-08" db="EMBL/GenBank/DDBJ databases">
        <authorList>
            <person name="Chevrot R."/>
        </authorList>
    </citation>
    <scope>NUCLEOTIDE SEQUENCE [LARGE SCALE GENOMIC DNA]</scope>
</reference>
<evidence type="ECO:0000313" key="2">
    <source>
        <dbReference type="EMBL" id="SYX85423.1"/>
    </source>
</evidence>
<evidence type="ECO:0000256" key="1">
    <source>
        <dbReference type="SAM" id="MobiDB-lite"/>
    </source>
</evidence>
<feature type="compositionally biased region" description="Polar residues" evidence="1">
    <location>
        <begin position="10"/>
        <end position="24"/>
    </location>
</feature>
<dbReference type="NCBIfam" id="TIGR02728">
    <property type="entry name" value="spore_gerQ"/>
    <property type="match status" value="1"/>
</dbReference>
<dbReference type="AlphaFoldDB" id="A0A383REZ8"/>
<gene>
    <name evidence="2" type="ORF">PBLR_13845</name>
</gene>
<name>A0A383REZ8_PAEAL</name>
<dbReference type="Pfam" id="PF09671">
    <property type="entry name" value="Spore_GerQ"/>
    <property type="match status" value="1"/>
</dbReference>
<evidence type="ECO:0000313" key="3">
    <source>
        <dbReference type="Proteomes" id="UP000304148"/>
    </source>
</evidence>
<accession>A0A383REZ8</accession>
<dbReference type="Proteomes" id="UP000304148">
    <property type="component" value="Chromosome"/>
</dbReference>
<keyword evidence="2" id="KW-0946">Virion</keyword>
<protein>
    <submittedName>
        <fullName evidence="2">Spore coat protein GerQ</fullName>
    </submittedName>
</protein>
<feature type="compositionally biased region" description="Low complexity" evidence="1">
    <location>
        <begin position="25"/>
        <end position="34"/>
    </location>
</feature>
<dbReference type="InterPro" id="IPR014099">
    <property type="entry name" value="Spore_coat_GerQ"/>
</dbReference>
<feature type="region of interest" description="Disordered" evidence="1">
    <location>
        <begin position="1"/>
        <end position="52"/>
    </location>
</feature>
<sequence>MNYMSYGYPTPNQSGNSTISPMSTSKGGSCCGSKAPISPTPTPYPAQQSMQSMPMQSMPMQHMSMQSMPMQNMSMQSMPMQNMPMQHMSMQQPMTMQQPMSIQQPMSMQQPMAMQQPVATQQAATMPPSVASGNVITPSGTVLTGLPQEQSFIENILRLNLGKVGTFYMTYENNSEWNAKIFRGKIEAAGRDHLIISDTRTGQRIMLLMVNFDYATFDEPLNYEYPFRQPVSSEEQ</sequence>
<dbReference type="EMBL" id="LS992241">
    <property type="protein sequence ID" value="SYX85423.1"/>
    <property type="molecule type" value="Genomic_DNA"/>
</dbReference>